<sequence length="357" mass="41373">MIATLMTRLLQKDVKFDWTEKCQQSFEKLKMLLIEALVLVQPEPEKEFMVYSDASLNKMGCVLMQEGKVIAYAFGQLKPHKKNYPTNDLDLAAIVFALKIWRHHLYGEKCQIFTNHKILKYFLAKKELNLRQRRWLELIKDYELVIDYHLGKANVVADALSRKSLLALRAMNTQMALVDDGSILAELRARPLFFQEVCEDKKEVNGLQAKRVLCELNIESDFQVNPDGCLMFGDRVCIPRNDELICKILQEAHSGCLTVHPRSTKMYNDLRKSYWWPSMKKDISEFVSRCLICQQVKAEHLVPSGLLQPIMVLEWKWDSITMDFVTGLPLTPKKKDAVWVVVDRLTKLAHFIPVQVD</sequence>
<dbReference type="InterPro" id="IPR043128">
    <property type="entry name" value="Rev_trsase/Diguanyl_cyclase"/>
</dbReference>
<keyword evidence="5" id="KW-0378">Hydrolase</keyword>
<dbReference type="SUPFAM" id="SSF56672">
    <property type="entry name" value="DNA/RNA polymerases"/>
    <property type="match status" value="1"/>
</dbReference>
<dbReference type="OrthoDB" id="1933708at2759"/>
<dbReference type="PANTHER" id="PTHR37984:SF5">
    <property type="entry name" value="PROTEIN NYNRIN-LIKE"/>
    <property type="match status" value="1"/>
</dbReference>
<keyword evidence="1" id="KW-0808">Transferase</keyword>
<dbReference type="Proteomes" id="UP000325315">
    <property type="component" value="Unassembled WGS sequence"/>
</dbReference>
<dbReference type="GO" id="GO:0004519">
    <property type="term" value="F:endonuclease activity"/>
    <property type="evidence" value="ECO:0007669"/>
    <property type="project" value="UniProtKB-KW"/>
</dbReference>
<dbReference type="InterPro" id="IPR050951">
    <property type="entry name" value="Retrovirus_Pol_polyprotein"/>
</dbReference>
<name>A0A5B6VYD4_9ROSI</name>
<evidence type="ECO:0000259" key="7">
    <source>
        <dbReference type="Pfam" id="PF17917"/>
    </source>
</evidence>
<dbReference type="InterPro" id="IPR041588">
    <property type="entry name" value="Integrase_H2C2"/>
</dbReference>
<dbReference type="Pfam" id="PF17917">
    <property type="entry name" value="RT_RNaseH"/>
    <property type="match status" value="1"/>
</dbReference>
<evidence type="ECO:0000313" key="10">
    <source>
        <dbReference type="Proteomes" id="UP000325315"/>
    </source>
</evidence>
<evidence type="ECO:0000256" key="3">
    <source>
        <dbReference type="ARBA" id="ARBA00022722"/>
    </source>
</evidence>
<comment type="caution">
    <text evidence="9">The sequence shown here is derived from an EMBL/GenBank/DDBJ whole genome shotgun (WGS) entry which is preliminary data.</text>
</comment>
<organism evidence="9 10">
    <name type="scientific">Gossypium australe</name>
    <dbReference type="NCBI Taxonomy" id="47621"/>
    <lineage>
        <taxon>Eukaryota</taxon>
        <taxon>Viridiplantae</taxon>
        <taxon>Streptophyta</taxon>
        <taxon>Embryophyta</taxon>
        <taxon>Tracheophyta</taxon>
        <taxon>Spermatophyta</taxon>
        <taxon>Magnoliopsida</taxon>
        <taxon>eudicotyledons</taxon>
        <taxon>Gunneridae</taxon>
        <taxon>Pentapetalae</taxon>
        <taxon>rosids</taxon>
        <taxon>malvids</taxon>
        <taxon>Malvales</taxon>
        <taxon>Malvaceae</taxon>
        <taxon>Malvoideae</taxon>
        <taxon>Gossypium</taxon>
    </lineage>
</organism>
<keyword evidence="3" id="KW-0540">Nuclease</keyword>
<feature type="domain" description="Integrase zinc-binding" evidence="8">
    <location>
        <begin position="242"/>
        <end position="298"/>
    </location>
</feature>
<proteinExistence type="predicted"/>
<evidence type="ECO:0000256" key="5">
    <source>
        <dbReference type="ARBA" id="ARBA00022801"/>
    </source>
</evidence>
<dbReference type="Gene3D" id="1.10.340.70">
    <property type="match status" value="1"/>
</dbReference>
<feature type="domain" description="Reverse transcriptase RNase H-like" evidence="7">
    <location>
        <begin position="44"/>
        <end position="142"/>
    </location>
</feature>
<dbReference type="Gene3D" id="3.30.70.270">
    <property type="match status" value="1"/>
</dbReference>
<dbReference type="AlphaFoldDB" id="A0A5B6VYD4"/>
<evidence type="ECO:0000256" key="1">
    <source>
        <dbReference type="ARBA" id="ARBA00022679"/>
    </source>
</evidence>
<gene>
    <name evidence="9" type="ORF">EPI10_024320</name>
</gene>
<protein>
    <submittedName>
        <fullName evidence="9">Integrase</fullName>
    </submittedName>
</protein>
<dbReference type="InterPro" id="IPR043502">
    <property type="entry name" value="DNA/RNA_pol_sf"/>
</dbReference>
<dbReference type="EMBL" id="SMMG02000005">
    <property type="protein sequence ID" value="KAA3473985.1"/>
    <property type="molecule type" value="Genomic_DNA"/>
</dbReference>
<dbReference type="Pfam" id="PF17921">
    <property type="entry name" value="Integrase_H2C2"/>
    <property type="match status" value="1"/>
</dbReference>
<evidence type="ECO:0000259" key="8">
    <source>
        <dbReference type="Pfam" id="PF17921"/>
    </source>
</evidence>
<keyword evidence="6" id="KW-0695">RNA-directed DNA polymerase</keyword>
<keyword evidence="10" id="KW-1185">Reference proteome</keyword>
<reference evidence="10" key="1">
    <citation type="journal article" date="2019" name="Plant Biotechnol. J.">
        <title>Genome sequencing of the Australian wild diploid species Gossypium australe highlights disease resistance and delayed gland morphogenesis.</title>
        <authorList>
            <person name="Cai Y."/>
            <person name="Cai X."/>
            <person name="Wang Q."/>
            <person name="Wang P."/>
            <person name="Zhang Y."/>
            <person name="Cai C."/>
            <person name="Xu Y."/>
            <person name="Wang K."/>
            <person name="Zhou Z."/>
            <person name="Wang C."/>
            <person name="Geng S."/>
            <person name="Li B."/>
            <person name="Dong Q."/>
            <person name="Hou Y."/>
            <person name="Wang H."/>
            <person name="Ai P."/>
            <person name="Liu Z."/>
            <person name="Yi F."/>
            <person name="Sun M."/>
            <person name="An G."/>
            <person name="Cheng J."/>
            <person name="Zhang Y."/>
            <person name="Shi Q."/>
            <person name="Xie Y."/>
            <person name="Shi X."/>
            <person name="Chang Y."/>
            <person name="Huang F."/>
            <person name="Chen Y."/>
            <person name="Hong S."/>
            <person name="Mi L."/>
            <person name="Sun Q."/>
            <person name="Zhang L."/>
            <person name="Zhou B."/>
            <person name="Peng R."/>
            <person name="Zhang X."/>
            <person name="Liu F."/>
        </authorList>
    </citation>
    <scope>NUCLEOTIDE SEQUENCE [LARGE SCALE GENOMIC DNA]</scope>
    <source>
        <strain evidence="10">cv. PA1801</strain>
    </source>
</reference>
<dbReference type="GO" id="GO:0003964">
    <property type="term" value="F:RNA-directed DNA polymerase activity"/>
    <property type="evidence" value="ECO:0007669"/>
    <property type="project" value="UniProtKB-KW"/>
</dbReference>
<keyword evidence="2" id="KW-0548">Nucleotidyltransferase</keyword>
<evidence type="ECO:0000256" key="2">
    <source>
        <dbReference type="ARBA" id="ARBA00022695"/>
    </source>
</evidence>
<accession>A0A5B6VYD4</accession>
<dbReference type="CDD" id="cd09274">
    <property type="entry name" value="RNase_HI_RT_Ty3"/>
    <property type="match status" value="1"/>
</dbReference>
<evidence type="ECO:0000256" key="4">
    <source>
        <dbReference type="ARBA" id="ARBA00022759"/>
    </source>
</evidence>
<dbReference type="PANTHER" id="PTHR37984">
    <property type="entry name" value="PROTEIN CBG26694"/>
    <property type="match status" value="1"/>
</dbReference>
<evidence type="ECO:0000256" key="6">
    <source>
        <dbReference type="ARBA" id="ARBA00022918"/>
    </source>
</evidence>
<keyword evidence="4" id="KW-0255">Endonuclease</keyword>
<dbReference type="GO" id="GO:0016787">
    <property type="term" value="F:hydrolase activity"/>
    <property type="evidence" value="ECO:0007669"/>
    <property type="project" value="UniProtKB-KW"/>
</dbReference>
<dbReference type="InterPro" id="IPR041373">
    <property type="entry name" value="RT_RNaseH"/>
</dbReference>
<evidence type="ECO:0000313" key="9">
    <source>
        <dbReference type="EMBL" id="KAA3473985.1"/>
    </source>
</evidence>